<dbReference type="AlphaFoldDB" id="A0A975BXN2"/>
<evidence type="ECO:0000313" key="3">
    <source>
        <dbReference type="Proteomes" id="UP000663722"/>
    </source>
</evidence>
<gene>
    <name evidence="2" type="ORF">dnm_097830</name>
</gene>
<proteinExistence type="predicted"/>
<sequence length="324" mass="37210">MNEDTLKTYRKQSVSRQAIINRVNIGTPEKVPQVILSVSPCRSGTTIMLRVFGSVGVESHFQELKNVLRWQLQGDDKCWSLPQKPGGIIYLKETLGPYWEEEACFNPLNVLLEAGLPPEKLQVLIIGRAPLRTWASWYSWWPTLRTLEKFILAYKTTEMIRQQAARQGIPTTILVYETLRDHGAETVIKKLFNRLEVPFSHFAVQGWRELPPFGSPNSNIVFPKEPPIFCGMSHMHEVPRKSRKLVYFSREKNIPGLRKEDVKTILAEGLPEIYEKWRAACENDLNIEIGKDRDWDHYGPHGHLKSGHSKSESQTNSDFAHHAN</sequence>
<protein>
    <submittedName>
        <fullName evidence="2">P-loop containing</fullName>
    </submittedName>
</protein>
<dbReference type="Proteomes" id="UP000663722">
    <property type="component" value="Chromosome"/>
</dbReference>
<evidence type="ECO:0000256" key="1">
    <source>
        <dbReference type="SAM" id="MobiDB-lite"/>
    </source>
</evidence>
<keyword evidence="3" id="KW-1185">Reference proteome</keyword>
<dbReference type="SUPFAM" id="SSF52540">
    <property type="entry name" value="P-loop containing nucleoside triphosphate hydrolases"/>
    <property type="match status" value="1"/>
</dbReference>
<evidence type="ECO:0000313" key="2">
    <source>
        <dbReference type="EMBL" id="QTA93679.1"/>
    </source>
</evidence>
<accession>A0A975BXN2</accession>
<feature type="region of interest" description="Disordered" evidence="1">
    <location>
        <begin position="300"/>
        <end position="324"/>
    </location>
</feature>
<organism evidence="2 3">
    <name type="scientific">Desulfonema magnum</name>
    <dbReference type="NCBI Taxonomy" id="45655"/>
    <lineage>
        <taxon>Bacteria</taxon>
        <taxon>Pseudomonadati</taxon>
        <taxon>Thermodesulfobacteriota</taxon>
        <taxon>Desulfobacteria</taxon>
        <taxon>Desulfobacterales</taxon>
        <taxon>Desulfococcaceae</taxon>
        <taxon>Desulfonema</taxon>
    </lineage>
</organism>
<dbReference type="KEGG" id="dmm:dnm_097830"/>
<name>A0A975BXN2_9BACT</name>
<reference evidence="2" key="1">
    <citation type="journal article" date="2021" name="Microb. Physiol.">
        <title>Proteogenomic Insights into the Physiology of Marine, Sulfate-Reducing, Filamentous Desulfonema limicola and Desulfonema magnum.</title>
        <authorList>
            <person name="Schnaars V."/>
            <person name="Wohlbrand L."/>
            <person name="Scheve S."/>
            <person name="Hinrichs C."/>
            <person name="Reinhardt R."/>
            <person name="Rabus R."/>
        </authorList>
    </citation>
    <scope>NUCLEOTIDE SEQUENCE</scope>
    <source>
        <strain evidence="2">4be13</strain>
    </source>
</reference>
<dbReference type="InterPro" id="IPR027417">
    <property type="entry name" value="P-loop_NTPase"/>
</dbReference>
<dbReference type="EMBL" id="CP061800">
    <property type="protein sequence ID" value="QTA93679.1"/>
    <property type="molecule type" value="Genomic_DNA"/>
</dbReference>